<dbReference type="Proteomes" id="UP000820818">
    <property type="component" value="Linkage Group LG2"/>
</dbReference>
<reference evidence="3 4" key="1">
    <citation type="submission" date="2022-05" db="EMBL/GenBank/DDBJ databases">
        <title>A multi-omics perspective on studying reproductive biology in Daphnia sinensis.</title>
        <authorList>
            <person name="Jia J."/>
        </authorList>
    </citation>
    <scope>NUCLEOTIDE SEQUENCE [LARGE SCALE GENOMIC DNA]</scope>
    <source>
        <strain evidence="3 4">WSL</strain>
    </source>
</reference>
<comment type="caution">
    <text evidence="3">The sequence shown here is derived from an EMBL/GenBank/DDBJ whole genome shotgun (WGS) entry which is preliminary data.</text>
</comment>
<feature type="compositionally biased region" description="Basic and acidic residues" evidence="2">
    <location>
        <begin position="340"/>
        <end position="351"/>
    </location>
</feature>
<protein>
    <submittedName>
        <fullName evidence="3">Uncharacterized protein</fullName>
    </submittedName>
</protein>
<feature type="compositionally biased region" description="Polar residues" evidence="2">
    <location>
        <begin position="303"/>
        <end position="323"/>
    </location>
</feature>
<gene>
    <name evidence="3" type="ORF">GHT06_009880</name>
</gene>
<evidence type="ECO:0000313" key="3">
    <source>
        <dbReference type="EMBL" id="KAI9562447.1"/>
    </source>
</evidence>
<sequence>MLMYVYLYKYSCLMTANRLVVNAIVSGGLSRRDAERHLVDTRAFLGELEAIHDRIIELLDEDDVAAVNTQTTQHLTYASTVDSASSLDENYLTLRIGDPASVIVKTPEESAKRQALQTAEQRLRDARAELEEAEQAFSRQTWLTNYCTIQLEVYSGRALDWFAWISVWYALVHITSKTPSEKLAILKNFLKGDLADVVHGHGGGESGYKEALQRLRSTCGNRTVIRAAHLQALDPLEVPKNDLQFFKRFAEPSIDGQTGVERWKRSRPGTGRSRTINEFGRWLTAKAIAYQNAYAIAEEQQRPGPSNTKSNHQTPYQAQPRTSQQHKRNVRTHHGSSSTHDQKEHGSTEQKEKKHDELYCFKCEGLHHLENCTFFKDLPISDRLTFVQRRGLCYGCFGVRHGAILHLKERLSHTLRADRRQIAFKMLRVDALDANGELVPANVLMDPGVTRHSFERRQTLVVSGVGEKSSSHLASEYLELRLKTSSEEIMSIQGSTIPSITKPVAVVDWERLRGRWTHLADLPRLRTCGGRAPDLVTDEPTASKTRLGWTLPLQGAVETSDGSNIARVHHVFADADISVQLVEQVRRFCDTESFGTEFKAECMSVANQRAVTRLEAEMEKLSIGYAAPVLWIDDVPPEIPESRHTAEIRLKSLLNKFARGPADYEVYYRASMAKNFTEWYAQRLSVEEIQQRPTKYFLLHFGVPKMAGRPELRVCLNDFITSGPALQNPLPAVLIRFREGMVAWSADICAMFSRIRLKEMDRPYHRFLWPEEDGTVSTCEITRVTFGVKCSSYVAIRTTWRAADDVGPGMEGATEAVRRNLYIDDDLDSARNLADAARRAKAVRNVLADGDFHLGHWASNVLKLLEMVQPGAATSDGGEDVAHHIGADDPEMVLGIIWRPYSGMLGFRVKIADITYTRVGLLSNVAGLFDPLGTAAPMKGLHWKDPVAGENRMFRYFLVVPIFGGNRETQRG</sequence>
<keyword evidence="4" id="KW-1185">Reference proteome</keyword>
<dbReference type="PANTHER" id="PTHR47331:SF1">
    <property type="entry name" value="GAG-LIKE PROTEIN"/>
    <property type="match status" value="1"/>
</dbReference>
<dbReference type="SUPFAM" id="SSF56672">
    <property type="entry name" value="DNA/RNA polymerases"/>
    <property type="match status" value="1"/>
</dbReference>
<feature type="compositionally biased region" description="Basic residues" evidence="2">
    <location>
        <begin position="324"/>
        <end position="334"/>
    </location>
</feature>
<dbReference type="GO" id="GO:0071897">
    <property type="term" value="P:DNA biosynthetic process"/>
    <property type="evidence" value="ECO:0007669"/>
    <property type="project" value="UniProtKB-ARBA"/>
</dbReference>
<keyword evidence="1" id="KW-0175">Coiled coil</keyword>
<dbReference type="InterPro" id="IPR043502">
    <property type="entry name" value="DNA/RNA_pol_sf"/>
</dbReference>
<evidence type="ECO:0000256" key="2">
    <source>
        <dbReference type="SAM" id="MobiDB-lite"/>
    </source>
</evidence>
<evidence type="ECO:0000313" key="4">
    <source>
        <dbReference type="Proteomes" id="UP000820818"/>
    </source>
</evidence>
<proteinExistence type="predicted"/>
<dbReference type="AlphaFoldDB" id="A0AAD5L028"/>
<dbReference type="EMBL" id="WJBH02000002">
    <property type="protein sequence ID" value="KAI9562447.1"/>
    <property type="molecule type" value="Genomic_DNA"/>
</dbReference>
<organism evidence="3 4">
    <name type="scientific">Daphnia sinensis</name>
    <dbReference type="NCBI Taxonomy" id="1820382"/>
    <lineage>
        <taxon>Eukaryota</taxon>
        <taxon>Metazoa</taxon>
        <taxon>Ecdysozoa</taxon>
        <taxon>Arthropoda</taxon>
        <taxon>Crustacea</taxon>
        <taxon>Branchiopoda</taxon>
        <taxon>Diplostraca</taxon>
        <taxon>Cladocera</taxon>
        <taxon>Anomopoda</taxon>
        <taxon>Daphniidae</taxon>
        <taxon>Daphnia</taxon>
        <taxon>Daphnia similis group</taxon>
    </lineage>
</organism>
<evidence type="ECO:0000256" key="1">
    <source>
        <dbReference type="SAM" id="Coils"/>
    </source>
</evidence>
<dbReference type="PANTHER" id="PTHR47331">
    <property type="entry name" value="PHD-TYPE DOMAIN-CONTAINING PROTEIN"/>
    <property type="match status" value="1"/>
</dbReference>
<feature type="region of interest" description="Disordered" evidence="2">
    <location>
        <begin position="300"/>
        <end position="351"/>
    </location>
</feature>
<name>A0AAD5L028_9CRUS</name>
<accession>A0AAD5L028</accession>
<feature type="coiled-coil region" evidence="1">
    <location>
        <begin position="109"/>
        <end position="140"/>
    </location>
</feature>